<dbReference type="KEGG" id="cthd:CDO33_02510"/>
<dbReference type="AlphaFoldDB" id="A0A2K2EZ10"/>
<evidence type="ECO:0000313" key="4">
    <source>
        <dbReference type="Proteomes" id="UP000236151"/>
    </source>
</evidence>
<organism evidence="3 4">
    <name type="scientific">Clostridium thermosuccinogenes</name>
    <dbReference type="NCBI Taxonomy" id="84032"/>
    <lineage>
        <taxon>Bacteria</taxon>
        <taxon>Bacillati</taxon>
        <taxon>Bacillota</taxon>
        <taxon>Clostridia</taxon>
        <taxon>Eubacteriales</taxon>
        <taxon>Clostridiaceae</taxon>
        <taxon>Clostridium</taxon>
    </lineage>
</organism>
<feature type="transmembrane region" description="Helical" evidence="1">
    <location>
        <begin position="40"/>
        <end position="56"/>
    </location>
</feature>
<dbReference type="KEGG" id="cthd:CDO33_02565"/>
<keyword evidence="1" id="KW-0812">Transmembrane</keyword>
<reference evidence="3 4" key="1">
    <citation type="submission" date="2017-06" db="EMBL/GenBank/DDBJ databases">
        <title>Investigating the central metabolism of Clostridium thermosuccinogenes.</title>
        <authorList>
            <person name="Koendjbiharie J.G."/>
            <person name="van Kranenburg R."/>
        </authorList>
    </citation>
    <scope>NUCLEOTIDE SEQUENCE [LARGE SCALE GENOMIC DNA]</scope>
    <source>
        <strain evidence="3 4">DSM 5806</strain>
    </source>
</reference>
<dbReference type="KEGG" id="cthd:CDO33_02970"/>
<keyword evidence="4" id="KW-1185">Reference proteome</keyword>
<keyword evidence="1" id="KW-1133">Transmembrane helix</keyword>
<dbReference type="OrthoDB" id="2519014at2"/>
<dbReference type="KEGG" id="cthd:CDO33_02320"/>
<name>A0A2K2EZ10_9CLOT</name>
<dbReference type="InterPro" id="IPR038721">
    <property type="entry name" value="IS701-like_DDE_dom"/>
</dbReference>
<dbReference type="Pfam" id="PF13546">
    <property type="entry name" value="DDE_5"/>
    <property type="match status" value="1"/>
</dbReference>
<comment type="caution">
    <text evidence="3">The sequence shown here is derived from an EMBL/GenBank/DDBJ whole genome shotgun (WGS) entry which is preliminary data.</text>
</comment>
<keyword evidence="1" id="KW-0472">Membrane</keyword>
<dbReference type="PANTHER" id="PTHR33627:SF1">
    <property type="entry name" value="TRANSPOSASE"/>
    <property type="match status" value="1"/>
</dbReference>
<gene>
    <name evidence="3" type="ORF">CDQ84_19250</name>
</gene>
<evidence type="ECO:0000259" key="2">
    <source>
        <dbReference type="Pfam" id="PF13546"/>
    </source>
</evidence>
<sequence>MRSTKNCISDITVAKHGIHDIITELVRKFNLDKFLFPEKYTLVFVAACMGIILFNNPTATYIAQKLYWVSHDAITRLLPLLSINNTNIMILFIQAIQSQTAGLGYLIIDDVIIRKPFGKSIFPTSYVYDHTNNRYVWGMHIVVLLWSNGWIKIPVAFRIWKPEEKCEEYHTKVELAIRMISFAHKFGLAAEYVTFDTWYSCKELLQKLSECGYHYVCMIKNNRKVLYNNRVNFNVKTISLLFSKKQYRYYPGTGFYIKALSVILPGVGNTMMAIVKNGYNASIQNTRFIITDLPGVAAQDILKKYLCRWDIEVFFRDIKQFLNFEKVQVRSIRKLEGHFSLVFITSVFVQILQIQNNLNTMGETISFLQDIVQVKVNGIVYIINVTSKDRTGKEVNTVSNPLATTIWDKLSA</sequence>
<accession>A0A2K2EZ10</accession>
<dbReference type="EMBL" id="NIOJ01000145">
    <property type="protein sequence ID" value="PNT91775.1"/>
    <property type="molecule type" value="Genomic_DNA"/>
</dbReference>
<dbReference type="InterPro" id="IPR039365">
    <property type="entry name" value="IS701-like"/>
</dbReference>
<dbReference type="KEGG" id="cthd:CDO33_02730"/>
<dbReference type="SUPFAM" id="SSF53098">
    <property type="entry name" value="Ribonuclease H-like"/>
    <property type="match status" value="1"/>
</dbReference>
<dbReference type="InterPro" id="IPR012337">
    <property type="entry name" value="RNaseH-like_sf"/>
</dbReference>
<dbReference type="PANTHER" id="PTHR33627">
    <property type="entry name" value="TRANSPOSASE"/>
    <property type="match status" value="1"/>
</dbReference>
<dbReference type="Proteomes" id="UP000236151">
    <property type="component" value="Unassembled WGS sequence"/>
</dbReference>
<evidence type="ECO:0000256" key="1">
    <source>
        <dbReference type="SAM" id="Phobius"/>
    </source>
</evidence>
<protein>
    <recommendedName>
        <fullName evidence="2">Transposase IS701-like DDE domain-containing protein</fullName>
    </recommendedName>
</protein>
<dbReference type="RefSeq" id="WP_103083335.1">
    <property type="nucleotide sequence ID" value="NZ_CP021850.1"/>
</dbReference>
<proteinExistence type="predicted"/>
<evidence type="ECO:0000313" key="3">
    <source>
        <dbReference type="EMBL" id="PNT91775.1"/>
    </source>
</evidence>
<feature type="domain" description="Transposase IS701-like DDE" evidence="2">
    <location>
        <begin position="98"/>
        <end position="226"/>
    </location>
</feature>